<feature type="compositionally biased region" description="Basic and acidic residues" evidence="1">
    <location>
        <begin position="98"/>
        <end position="120"/>
    </location>
</feature>
<feature type="compositionally biased region" description="Basic and acidic residues" evidence="1">
    <location>
        <begin position="149"/>
        <end position="164"/>
    </location>
</feature>
<protein>
    <recommendedName>
        <fullName evidence="2">DUF4604 domain-containing protein</fullName>
    </recommendedName>
</protein>
<organism evidence="3 4">
    <name type="scientific">Sphaeramia orbicularis</name>
    <name type="common">orbiculate cardinalfish</name>
    <dbReference type="NCBI Taxonomy" id="375764"/>
    <lineage>
        <taxon>Eukaryota</taxon>
        <taxon>Metazoa</taxon>
        <taxon>Chordata</taxon>
        <taxon>Craniata</taxon>
        <taxon>Vertebrata</taxon>
        <taxon>Euteleostomi</taxon>
        <taxon>Actinopterygii</taxon>
        <taxon>Neopterygii</taxon>
        <taxon>Teleostei</taxon>
        <taxon>Neoteleostei</taxon>
        <taxon>Acanthomorphata</taxon>
        <taxon>Gobiaria</taxon>
        <taxon>Kurtiformes</taxon>
        <taxon>Apogonoidei</taxon>
        <taxon>Apogonidae</taxon>
        <taxon>Apogoninae</taxon>
        <taxon>Sphaeramia</taxon>
    </lineage>
</organism>
<reference evidence="3" key="3">
    <citation type="submission" date="2025-09" db="UniProtKB">
        <authorList>
            <consortium name="Ensembl"/>
        </authorList>
    </citation>
    <scope>IDENTIFICATION</scope>
</reference>
<feature type="region of interest" description="Disordered" evidence="1">
    <location>
        <begin position="57"/>
        <end position="185"/>
    </location>
</feature>
<accession>A0A673CE46</accession>
<gene>
    <name evidence="3" type="primary">kiaa1143</name>
</gene>
<dbReference type="GeneID" id="115435359"/>
<evidence type="ECO:0000256" key="1">
    <source>
        <dbReference type="SAM" id="MobiDB-lite"/>
    </source>
</evidence>
<dbReference type="OrthoDB" id="10043580at2759"/>
<dbReference type="InParanoid" id="A0A673CE46"/>
<feature type="domain" description="DUF4604" evidence="2">
    <location>
        <begin position="35"/>
        <end position="180"/>
    </location>
</feature>
<dbReference type="InterPro" id="IPR027911">
    <property type="entry name" value="DUF4604"/>
</dbReference>
<proteinExistence type="predicted"/>
<dbReference type="AlphaFoldDB" id="A0A673CE46"/>
<dbReference type="Pfam" id="PF15377">
    <property type="entry name" value="DUF4604"/>
    <property type="match status" value="1"/>
</dbReference>
<evidence type="ECO:0000313" key="4">
    <source>
        <dbReference type="Proteomes" id="UP000472271"/>
    </source>
</evidence>
<name>A0A673CE46_9TELE</name>
<sequence>MLMTYICCGGHRCSFSPLVILNILTKTMNKGKASGVSWVKPSEPSFLKKFKNDVGYKEGPTVDTKRQVMPTLDDDSGSDKEDELPQVVVLKSGDLTAEEAKKIKEGTRGGATDKDDKPADGKILFKKPVKRSSSDKFQGITASSSKKKKSDEDEKEEEKKEVKSGKKVKNNSLLSFGGDEEEDED</sequence>
<feature type="compositionally biased region" description="Acidic residues" evidence="1">
    <location>
        <begin position="72"/>
        <end position="84"/>
    </location>
</feature>
<reference evidence="3" key="2">
    <citation type="submission" date="2025-08" db="UniProtKB">
        <authorList>
            <consortium name="Ensembl"/>
        </authorList>
    </citation>
    <scope>IDENTIFICATION</scope>
</reference>
<dbReference type="CTD" id="57456"/>
<dbReference type="Proteomes" id="UP000472271">
    <property type="component" value="Chromosome 16"/>
</dbReference>
<dbReference type="FunCoup" id="A0A673CE46">
    <property type="interactions" value="599"/>
</dbReference>
<dbReference type="Ensembl" id="ENSSORT00005055123.1">
    <property type="protein sequence ID" value="ENSSORP00005053856.1"/>
    <property type="gene ID" value="ENSSORG00005024179.1"/>
</dbReference>
<evidence type="ECO:0000259" key="2">
    <source>
        <dbReference type="Pfam" id="PF15377"/>
    </source>
</evidence>
<dbReference type="PANTHER" id="PTHR31195">
    <property type="entry name" value="GEO02494P1"/>
    <property type="match status" value="1"/>
</dbReference>
<dbReference type="PANTHER" id="PTHR31195:SF2">
    <property type="entry name" value="GEO02494P1"/>
    <property type="match status" value="1"/>
</dbReference>
<dbReference type="RefSeq" id="XP_030013572.1">
    <property type="nucleotide sequence ID" value="XM_030157712.1"/>
</dbReference>
<dbReference type="InterPro" id="IPR040219">
    <property type="entry name" value="KIAA1143-like"/>
</dbReference>
<evidence type="ECO:0000313" key="3">
    <source>
        <dbReference type="Ensembl" id="ENSSORP00005053856.1"/>
    </source>
</evidence>
<keyword evidence="4" id="KW-1185">Reference proteome</keyword>
<reference evidence="3" key="1">
    <citation type="submission" date="2019-06" db="EMBL/GenBank/DDBJ databases">
        <authorList>
            <consortium name="Wellcome Sanger Institute Data Sharing"/>
        </authorList>
    </citation>
    <scope>NUCLEOTIDE SEQUENCE [LARGE SCALE GENOMIC DNA]</scope>
</reference>